<proteinExistence type="predicted"/>
<feature type="region of interest" description="Disordered" evidence="1">
    <location>
        <begin position="153"/>
        <end position="172"/>
    </location>
</feature>
<evidence type="ECO:0000256" key="1">
    <source>
        <dbReference type="SAM" id="MobiDB-lite"/>
    </source>
</evidence>
<keyword evidence="5" id="KW-1185">Reference proteome</keyword>
<feature type="transmembrane region" description="Helical" evidence="2">
    <location>
        <begin position="93"/>
        <end position="109"/>
    </location>
</feature>
<dbReference type="PANTHER" id="PTHR28008">
    <property type="entry name" value="DOMAIN PROTEIN, PUTATIVE (AFU_ORTHOLOGUE AFUA_3G10980)-RELATED"/>
    <property type="match status" value="1"/>
</dbReference>
<evidence type="ECO:0000259" key="3">
    <source>
        <dbReference type="Pfam" id="PF04892"/>
    </source>
</evidence>
<feature type="transmembrane region" description="Helical" evidence="2">
    <location>
        <begin position="15"/>
        <end position="37"/>
    </location>
</feature>
<name>A0A4Q7MMR2_9MICO</name>
<accession>A0A4Q7MMR2</accession>
<dbReference type="EMBL" id="SGWY01000001">
    <property type="protein sequence ID" value="RZS68062.1"/>
    <property type="molecule type" value="Genomic_DNA"/>
</dbReference>
<reference evidence="4 5" key="1">
    <citation type="submission" date="2019-02" db="EMBL/GenBank/DDBJ databases">
        <title>Genomic Encyclopedia of Type Strains, Phase IV (KMG-IV): sequencing the most valuable type-strain genomes for metagenomic binning, comparative biology and taxonomic classification.</title>
        <authorList>
            <person name="Goeker M."/>
        </authorList>
    </citation>
    <scope>NUCLEOTIDE SEQUENCE [LARGE SCALE GENOMIC DNA]</scope>
    <source>
        <strain evidence="4 5">DSM 43045</strain>
    </source>
</reference>
<keyword evidence="2" id="KW-1133">Transmembrane helix</keyword>
<evidence type="ECO:0000313" key="4">
    <source>
        <dbReference type="EMBL" id="RZS68062.1"/>
    </source>
</evidence>
<dbReference type="RefSeq" id="WP_165391077.1">
    <property type="nucleotide sequence ID" value="NZ_SGWY01000001.1"/>
</dbReference>
<protein>
    <submittedName>
        <fullName evidence="4">VanZ like protein</fullName>
    </submittedName>
</protein>
<feature type="transmembrane region" description="Helical" evidence="2">
    <location>
        <begin position="129"/>
        <end position="150"/>
    </location>
</feature>
<dbReference type="Proteomes" id="UP000293289">
    <property type="component" value="Unassembled WGS sequence"/>
</dbReference>
<dbReference type="Pfam" id="PF04892">
    <property type="entry name" value="VanZ"/>
    <property type="match status" value="1"/>
</dbReference>
<feature type="domain" description="VanZ-like" evidence="3">
    <location>
        <begin position="22"/>
        <end position="144"/>
    </location>
</feature>
<evidence type="ECO:0000256" key="2">
    <source>
        <dbReference type="SAM" id="Phobius"/>
    </source>
</evidence>
<dbReference type="PANTHER" id="PTHR28008:SF1">
    <property type="entry name" value="DOMAIN PROTEIN, PUTATIVE (AFU_ORTHOLOGUE AFUA_3G10980)-RELATED"/>
    <property type="match status" value="1"/>
</dbReference>
<dbReference type="AlphaFoldDB" id="A0A4Q7MMR2"/>
<keyword evidence="2" id="KW-0812">Transmembrane</keyword>
<organism evidence="4 5">
    <name type="scientific">Agromyces ramosus</name>
    <dbReference type="NCBI Taxonomy" id="33879"/>
    <lineage>
        <taxon>Bacteria</taxon>
        <taxon>Bacillati</taxon>
        <taxon>Actinomycetota</taxon>
        <taxon>Actinomycetes</taxon>
        <taxon>Micrococcales</taxon>
        <taxon>Microbacteriaceae</taxon>
        <taxon>Agromyces</taxon>
    </lineage>
</organism>
<dbReference type="InterPro" id="IPR006976">
    <property type="entry name" value="VanZ-like"/>
</dbReference>
<comment type="caution">
    <text evidence="4">The sequence shown here is derived from an EMBL/GenBank/DDBJ whole genome shotgun (WGS) entry which is preliminary data.</text>
</comment>
<keyword evidence="2" id="KW-0472">Membrane</keyword>
<sequence length="172" mass="17985">MVAEASILANPKGRAWFAAGAVAYAAALAIVLLWPVHVDGEGGLFRFDPILNLLARFGIPIWASYPIVEFVGNAALFLPLGVLWALATDRWPAVLRILSAGVLATLISAGAETVQGRLLSDRTMDPRDILANAVGAAVGAFATVLAVRAARRRGESDRATSPDQRVGPTAGS</sequence>
<feature type="transmembrane region" description="Helical" evidence="2">
    <location>
        <begin position="57"/>
        <end position="86"/>
    </location>
</feature>
<evidence type="ECO:0000313" key="5">
    <source>
        <dbReference type="Proteomes" id="UP000293289"/>
    </source>
</evidence>
<gene>
    <name evidence="4" type="ORF">EV187_0487</name>
</gene>